<feature type="compositionally biased region" description="Pro residues" evidence="2">
    <location>
        <begin position="258"/>
        <end position="276"/>
    </location>
</feature>
<proteinExistence type="predicted"/>
<accession>D8TNL3</accession>
<evidence type="ECO:0000313" key="3">
    <source>
        <dbReference type="EMBL" id="EFJ51010.1"/>
    </source>
</evidence>
<dbReference type="Proteomes" id="UP000001058">
    <property type="component" value="Unassembled WGS sequence"/>
</dbReference>
<feature type="region of interest" description="Disordered" evidence="2">
    <location>
        <begin position="184"/>
        <end position="284"/>
    </location>
</feature>
<dbReference type="EMBL" id="GL378329">
    <property type="protein sequence ID" value="EFJ51010.1"/>
    <property type="molecule type" value="Genomic_DNA"/>
</dbReference>
<dbReference type="STRING" id="3068.D8TNL3"/>
<keyword evidence="1" id="KW-0698">rRNA processing</keyword>
<feature type="region of interest" description="Disordered" evidence="2">
    <location>
        <begin position="1"/>
        <end position="21"/>
    </location>
</feature>
<dbReference type="InParanoid" id="D8TNL3"/>
<dbReference type="Gene3D" id="6.20.240.40">
    <property type="match status" value="1"/>
</dbReference>
<evidence type="ECO:0008006" key="5">
    <source>
        <dbReference type="Google" id="ProtNLM"/>
    </source>
</evidence>
<dbReference type="RefSeq" id="XP_002948022.1">
    <property type="nucleotide sequence ID" value="XM_002947976.1"/>
</dbReference>
<feature type="compositionally biased region" description="Polar residues" evidence="2">
    <location>
        <begin position="225"/>
        <end position="238"/>
    </location>
</feature>
<evidence type="ECO:0000256" key="2">
    <source>
        <dbReference type="SAM" id="MobiDB-lite"/>
    </source>
</evidence>
<protein>
    <recommendedName>
        <fullName evidence="5">SAM-dependent MTase RsmB/NOP-type domain-containing protein</fullName>
    </recommendedName>
</protein>
<dbReference type="PANTHER" id="PTHR22808:SF3">
    <property type="entry name" value="5-METHYLCYTOSINE RRNA METHYLTRANSFERASE NSUN4"/>
    <property type="match status" value="1"/>
</dbReference>
<name>D8TNL3_VOLCA</name>
<feature type="compositionally biased region" description="Low complexity" evidence="2">
    <location>
        <begin position="200"/>
        <end position="224"/>
    </location>
</feature>
<gene>
    <name evidence="3" type="ORF">VOLCADRAFT_103645</name>
</gene>
<dbReference type="SUPFAM" id="SSF53335">
    <property type="entry name" value="S-adenosyl-L-methionine-dependent methyltransferases"/>
    <property type="match status" value="1"/>
</dbReference>
<reference evidence="3 4" key="1">
    <citation type="journal article" date="2010" name="Science">
        <title>Genomic analysis of organismal complexity in the multicellular green alga Volvox carteri.</title>
        <authorList>
            <person name="Prochnik S.E."/>
            <person name="Umen J."/>
            <person name="Nedelcu A.M."/>
            <person name="Hallmann A."/>
            <person name="Miller S.M."/>
            <person name="Nishii I."/>
            <person name="Ferris P."/>
            <person name="Kuo A."/>
            <person name="Mitros T."/>
            <person name="Fritz-Laylin L.K."/>
            <person name="Hellsten U."/>
            <person name="Chapman J."/>
            <person name="Simakov O."/>
            <person name="Rensing S.A."/>
            <person name="Terry A."/>
            <person name="Pangilinan J."/>
            <person name="Kapitonov V."/>
            <person name="Jurka J."/>
            <person name="Salamov A."/>
            <person name="Shapiro H."/>
            <person name="Schmutz J."/>
            <person name="Grimwood J."/>
            <person name="Lindquist E."/>
            <person name="Lucas S."/>
            <person name="Grigoriev I.V."/>
            <person name="Schmitt R."/>
            <person name="Kirk D."/>
            <person name="Rokhsar D.S."/>
        </authorList>
    </citation>
    <scope>NUCLEOTIDE SEQUENCE [LARGE SCALE GENOMIC DNA]</scope>
    <source>
        <strain evidence="4">f. Nagariensis / Eve</strain>
    </source>
</reference>
<keyword evidence="4" id="KW-1185">Reference proteome</keyword>
<dbReference type="GO" id="GO:0008173">
    <property type="term" value="F:RNA methyltransferase activity"/>
    <property type="evidence" value="ECO:0007669"/>
    <property type="project" value="InterPro"/>
</dbReference>
<feature type="compositionally biased region" description="Basic and acidic residues" evidence="2">
    <location>
        <begin position="239"/>
        <end position="248"/>
    </location>
</feature>
<dbReference type="InterPro" id="IPR023267">
    <property type="entry name" value="RCMT"/>
</dbReference>
<feature type="compositionally biased region" description="Basic residues" evidence="2">
    <location>
        <begin position="1"/>
        <end position="16"/>
    </location>
</feature>
<evidence type="ECO:0000313" key="4">
    <source>
        <dbReference type="Proteomes" id="UP000001058"/>
    </source>
</evidence>
<dbReference type="InterPro" id="IPR029063">
    <property type="entry name" value="SAM-dependent_MTases_sf"/>
</dbReference>
<feature type="compositionally biased region" description="Acidic residues" evidence="2">
    <location>
        <begin position="489"/>
        <end position="498"/>
    </location>
</feature>
<dbReference type="AlphaFoldDB" id="D8TNL3"/>
<sequence length="498" mass="52643">MRSSKQYHARGHRAKSKQQDNSKEFDKYYSGVYGSRWPTLREALLKPTVHAAVYNSFIHAAANSACTDAGLLPILGLGHLHAYRRAKSTGPYPPSPLDSASALRVWYWLDLASVLPVLLLQPQRGHHALDMCAAPGGKSVMLAQRLFAPPPPSRCEATGPAVQAAAAGAAMAAAAGRSPVADAAATAQGPSRPGTEAECGAAVATASTEAGAESGEAAETPSTSGRQQAGGNTGVQELQSRELEHAEPSADTARAQPPSSPPPSQSPQPLPLPLPPGKLVCNEPDRPRLQRLRQVLEEYLPLSVRGNVEVLGYQGHTYWGRNQAASYDRVLVDAPCSSDRHVIQQATTQQRGAVAAADWSLAGCRRIADEQLQNDEVVERLLRRCDPGAVRVVPAMEVLRNEVAEVEAKAGQGTGGEDVAGVLGMEATKHGAICLPDRSGWGPIYVAVVEKVGEVAGMGAAALLRPRPTGGVDKDEEEEDADDDHHDDVENDGEEEGV</sequence>
<dbReference type="GO" id="GO:0005762">
    <property type="term" value="C:mitochondrial large ribosomal subunit"/>
    <property type="evidence" value="ECO:0007669"/>
    <property type="project" value="TreeGrafter"/>
</dbReference>
<dbReference type="PANTHER" id="PTHR22808">
    <property type="entry name" value="NCL1 YEAST -RELATED NOL1/NOP2/FMU SUN DOMAIN-CONTAINING"/>
    <property type="match status" value="1"/>
</dbReference>
<feature type="region of interest" description="Disordered" evidence="2">
    <location>
        <begin position="460"/>
        <end position="498"/>
    </location>
</feature>
<evidence type="ECO:0000256" key="1">
    <source>
        <dbReference type="ARBA" id="ARBA00022552"/>
    </source>
</evidence>
<dbReference type="GO" id="GO:0031167">
    <property type="term" value="P:rRNA methylation"/>
    <property type="evidence" value="ECO:0007669"/>
    <property type="project" value="TreeGrafter"/>
</dbReference>
<dbReference type="GeneID" id="9620988"/>
<dbReference type="KEGG" id="vcn:VOLCADRAFT_103645"/>
<dbReference type="OrthoDB" id="427002at2759"/>
<organism evidence="4">
    <name type="scientific">Volvox carteri f. nagariensis</name>
    <dbReference type="NCBI Taxonomy" id="3068"/>
    <lineage>
        <taxon>Eukaryota</taxon>
        <taxon>Viridiplantae</taxon>
        <taxon>Chlorophyta</taxon>
        <taxon>core chlorophytes</taxon>
        <taxon>Chlorophyceae</taxon>
        <taxon>CS clade</taxon>
        <taxon>Chlamydomonadales</taxon>
        <taxon>Volvocaceae</taxon>
        <taxon>Volvox</taxon>
    </lineage>
</organism>
<dbReference type="eggNOG" id="KOG2198">
    <property type="taxonomic scope" value="Eukaryota"/>
</dbReference>
<dbReference type="Gene3D" id="3.40.50.150">
    <property type="entry name" value="Vaccinia Virus protein VP39"/>
    <property type="match status" value="1"/>
</dbReference>